<feature type="region of interest" description="Disordered" evidence="2">
    <location>
        <begin position="338"/>
        <end position="502"/>
    </location>
</feature>
<dbReference type="OrthoDB" id="4203839at2759"/>
<dbReference type="Proteomes" id="UP000236305">
    <property type="component" value="Unassembled WGS sequence"/>
</dbReference>
<evidence type="ECO:0000313" key="5">
    <source>
        <dbReference type="Proteomes" id="UP000236305"/>
    </source>
</evidence>
<comment type="caution">
    <text evidence="4">The sequence shown here is derived from an EMBL/GenBank/DDBJ whole genome shotgun (WGS) entry which is preliminary data.</text>
</comment>
<feature type="compositionally biased region" description="Polar residues" evidence="2">
    <location>
        <begin position="48"/>
        <end position="61"/>
    </location>
</feature>
<protein>
    <submittedName>
        <fullName evidence="4">Uncharacterized protein</fullName>
    </submittedName>
</protein>
<dbReference type="AlphaFoldDB" id="A0A2J8CS66"/>
<feature type="compositionally biased region" description="Polar residues" evidence="2">
    <location>
        <begin position="447"/>
        <end position="458"/>
    </location>
</feature>
<evidence type="ECO:0000313" key="4">
    <source>
        <dbReference type="EMBL" id="RXG50368.1"/>
    </source>
</evidence>
<feature type="region of interest" description="Disordered" evidence="2">
    <location>
        <begin position="23"/>
        <end position="65"/>
    </location>
</feature>
<dbReference type="OMA" id="EFSKVRC"/>
<proteinExistence type="predicted"/>
<evidence type="ECO:0000313" key="3">
    <source>
        <dbReference type="EMBL" id="PNH31807.1"/>
    </source>
</evidence>
<evidence type="ECO:0000256" key="2">
    <source>
        <dbReference type="SAM" id="MobiDB-lite"/>
    </source>
</evidence>
<evidence type="ECO:0000313" key="6">
    <source>
        <dbReference type="Proteomes" id="UP000288725"/>
    </source>
</evidence>
<accession>A0A2J8CS66</accession>
<feature type="compositionally biased region" description="Gly residues" evidence="2">
    <location>
        <begin position="428"/>
        <end position="442"/>
    </location>
</feature>
<dbReference type="EMBL" id="MPSH01000015">
    <property type="protein sequence ID" value="PNH31807.1"/>
    <property type="molecule type" value="Genomic_DNA"/>
</dbReference>
<keyword evidence="1" id="KW-0175">Coiled coil</keyword>
<reference evidence="3 5" key="1">
    <citation type="submission" date="2017-12" db="EMBL/GenBank/DDBJ databases">
        <title>Comparative genomics yields insights into virulence evolution of Verticillium dahliae.</title>
        <authorList>
            <person name="Fan R."/>
            <person name="Armitage A.D."/>
            <person name="Cascant-Lopez E."/>
            <person name="Sobczyk M."/>
            <person name="Cockerton H.M."/>
            <person name="Harrison R.J."/>
        </authorList>
    </citation>
    <scope>NUCLEOTIDE SEQUENCE [LARGE SCALE GENOMIC DNA]</scope>
    <source>
        <strain evidence="3 5">12008</strain>
    </source>
</reference>
<sequence>MADQKKQPPSAVDILSISVGLCRPGTSVPKNPIAPSSYTPARYGQNFAKESTPSQAPSEISTESRDPFQMAHCQLRGPLVGPLRERRRSELSAHHPVWDQARNFQSDLMTIQQAIRRAPGIPSKVSEELCGVLVNQSQQVNNAIRETVDDSSELRIQVEEANMAIMGLKINDTAVKVDLEQNQKRIKELIEMEEKAENRLAKYHADAEQDRNEIRVILARLTANEEEEAKAKINDELIATLKEQLSASHSIEPEPESKEPTAIDQAMAKFQEAQAQEDADGTGSTEANPANLPSLDVADLANVTPTRGSNMHHVSSYGNRDIVRGTFAGESAFSPLNIKNSGNGLPSTMQPPSWTRPNSRGMPESINGLGSNIMRSATPASQNGFNGGGAIVFSRPMSRMGQHGGAGPRSGPPAFRPKAPEFHPGHNGLNGSGSGSGSGSGHGNAIVQMSNTSWSQHQRGYGPNQSPGPHHGHPRSRGGSQGWQDGQNGGFNHSGPKRPQWANSQYDNRAVVARSQPVIPLGQTYGGITDDLGRFEEAFQELFGIARGFIGTWVGAEDAANKREAAIIQYLPKVYHPFTEQQAWSYIRQHLNDGLARSCLFARVVVDFIVQRILVPTAWQGFGFQTDRRIQQVDEELSRGPMMTGSARNEYNSAVSEIVNSILDNERYEQYRESRIEYFATELQSMLGPLMNEFADLEQAGNDLRSVVGKAWSLSAKTLTSRMTFEYRFPEAGCRFSMQSMVAVAPSIDGYVLQAEHWRVQLVVTPVITVRNDNGSTLSVHVTNLAEVLLMK</sequence>
<feature type="compositionally biased region" description="Polar residues" evidence="2">
    <location>
        <begin position="338"/>
        <end position="358"/>
    </location>
</feature>
<feature type="coiled-coil region" evidence="1">
    <location>
        <begin position="176"/>
        <end position="244"/>
    </location>
</feature>
<gene>
    <name evidence="3" type="ORF">BJF96_g4925</name>
    <name evidence="4" type="ORF">VDGE_04039</name>
</gene>
<name>A0A2J8CS66_VERDA</name>
<dbReference type="Proteomes" id="UP000288725">
    <property type="component" value="Chromosome 7"/>
</dbReference>
<dbReference type="EMBL" id="RSDZ01000008">
    <property type="protein sequence ID" value="RXG50368.1"/>
    <property type="molecule type" value="Genomic_DNA"/>
</dbReference>
<reference evidence="4 6" key="2">
    <citation type="submission" date="2018-12" db="EMBL/GenBank/DDBJ databases">
        <title>Genome of Verticillium dahliae isolate Getta Getta.</title>
        <authorList>
            <person name="Gardiner D.M."/>
        </authorList>
    </citation>
    <scope>NUCLEOTIDE SEQUENCE [LARGE SCALE GENOMIC DNA]</scope>
    <source>
        <strain evidence="4 6">Getta Getta</strain>
    </source>
</reference>
<evidence type="ECO:0000256" key="1">
    <source>
        <dbReference type="SAM" id="Coils"/>
    </source>
</evidence>
<feature type="compositionally biased region" description="Polar residues" evidence="2">
    <location>
        <begin position="368"/>
        <end position="384"/>
    </location>
</feature>
<feature type="region of interest" description="Disordered" evidence="2">
    <location>
        <begin position="272"/>
        <end position="295"/>
    </location>
</feature>
<organism evidence="4 6">
    <name type="scientific">Verticillium dahliae</name>
    <name type="common">Verticillium wilt</name>
    <dbReference type="NCBI Taxonomy" id="27337"/>
    <lineage>
        <taxon>Eukaryota</taxon>
        <taxon>Fungi</taxon>
        <taxon>Dikarya</taxon>
        <taxon>Ascomycota</taxon>
        <taxon>Pezizomycotina</taxon>
        <taxon>Sordariomycetes</taxon>
        <taxon>Hypocreomycetidae</taxon>
        <taxon>Glomerellales</taxon>
        <taxon>Plectosphaerellaceae</taxon>
        <taxon>Verticillium</taxon>
    </lineage>
</organism>